<comment type="caution">
    <text evidence="1">The sequence shown here is derived from an EMBL/GenBank/DDBJ whole genome shotgun (WGS) entry which is preliminary data.</text>
</comment>
<feature type="non-terminal residue" evidence="1">
    <location>
        <position position="26"/>
    </location>
</feature>
<dbReference type="AlphaFoldDB" id="J9FIY8"/>
<name>J9FIY8_9ZZZZ</name>
<dbReference type="EMBL" id="AMCI01009383">
    <property type="protein sequence ID" value="EJW89577.1"/>
    <property type="molecule type" value="Genomic_DNA"/>
</dbReference>
<proteinExistence type="predicted"/>
<accession>J9FIY8</accession>
<reference evidence="1" key="1">
    <citation type="journal article" date="2012" name="PLoS ONE">
        <title>Gene sets for utilization of primary and secondary nutrition supplies in the distal gut of endangered iberian lynx.</title>
        <authorList>
            <person name="Alcaide M."/>
            <person name="Messina E."/>
            <person name="Richter M."/>
            <person name="Bargiela R."/>
            <person name="Peplies J."/>
            <person name="Huws S.A."/>
            <person name="Newbold C.J."/>
            <person name="Golyshin P.N."/>
            <person name="Simon M.A."/>
            <person name="Lopez G."/>
            <person name="Yakimov M.M."/>
            <person name="Ferrer M."/>
        </authorList>
    </citation>
    <scope>NUCLEOTIDE SEQUENCE</scope>
</reference>
<protein>
    <submittedName>
        <fullName evidence="1">Uncharacterized protein</fullName>
    </submittedName>
</protein>
<organism evidence="1">
    <name type="scientific">gut metagenome</name>
    <dbReference type="NCBI Taxonomy" id="749906"/>
    <lineage>
        <taxon>unclassified sequences</taxon>
        <taxon>metagenomes</taxon>
        <taxon>organismal metagenomes</taxon>
    </lineage>
</organism>
<sequence>MLYIGLADGAKTAWKGFVFGCVAVLW</sequence>
<gene>
    <name evidence="1" type="ORF">EVA_22316</name>
</gene>
<evidence type="ECO:0000313" key="1">
    <source>
        <dbReference type="EMBL" id="EJW89577.1"/>
    </source>
</evidence>